<gene>
    <name evidence="3" type="ORF">METZ01_LOCUS159508</name>
</gene>
<reference evidence="3" key="1">
    <citation type="submission" date="2018-05" db="EMBL/GenBank/DDBJ databases">
        <authorList>
            <person name="Lanie J.A."/>
            <person name="Ng W.-L."/>
            <person name="Kazmierczak K.M."/>
            <person name="Andrzejewski T.M."/>
            <person name="Davidsen T.M."/>
            <person name="Wayne K.J."/>
            <person name="Tettelin H."/>
            <person name="Glass J.I."/>
            <person name="Rusch D."/>
            <person name="Podicherti R."/>
            <person name="Tsui H.-C.T."/>
            <person name="Winkler M.E."/>
        </authorList>
    </citation>
    <scope>NUCLEOTIDE SEQUENCE</scope>
</reference>
<feature type="domain" description="Phospholipase D N-terminal" evidence="2">
    <location>
        <begin position="15"/>
        <end position="115"/>
    </location>
</feature>
<name>A0A382AZ52_9ZZZZ</name>
<dbReference type="Gene3D" id="2.60.40.380">
    <property type="entry name" value="Purple acid phosphatase-like, N-terminal"/>
    <property type="match status" value="1"/>
</dbReference>
<feature type="domain" description="PhoD-like phosphatase metallophosphatase" evidence="1">
    <location>
        <begin position="167"/>
        <end position="393"/>
    </location>
</feature>
<sequence>MPVPVVGAEIFLGQGSMVGEVSEAGAILQTRLTSSEQLVDGDLPGAAGVVRFELGTTKELEQAKRTPWLKAQAANDFIVKVKVADLKPATRYFYRVVYGPNKSNAKVGPVGSFSTLQGATGDKEVSFVVVTGMNYMSFHYGKLGGKDPKTNFRTRNLATSYQGKDKALGFPALATIRKLKPTFFVGTGDNVYYDSHDAMEATTLPQMRQKWHQQFRQPRFIELFRHVPSYWEKDDHDHRFDDCDREGNRPPLSDLGIATFREQVSVVDPLDPKAKTYRTYRINRHLQVWLVEGRDYRSPNRMKDGSGKTLWGAEQIAWLKRTLLASDATFKLLISPTPMVGPDDARKKDNHTNIGGFRHEGQEFFKWIVANKLHQKGFYTVCGDRHWQYHAKHPFGVEEFSCGALVDSNSRLG</sequence>
<dbReference type="Gene3D" id="3.60.21.70">
    <property type="entry name" value="PhoD-like phosphatase"/>
    <property type="match status" value="1"/>
</dbReference>
<dbReference type="PANTHER" id="PTHR43606:SF1">
    <property type="entry name" value="PHOD-LIKE PHOSPHATASE METALLOPHOSPHATASE DOMAIN-CONTAINING PROTEIN"/>
    <property type="match status" value="1"/>
</dbReference>
<feature type="non-terminal residue" evidence="3">
    <location>
        <position position="413"/>
    </location>
</feature>
<dbReference type="SUPFAM" id="SSF56300">
    <property type="entry name" value="Metallo-dependent phosphatases"/>
    <property type="match status" value="1"/>
</dbReference>
<dbReference type="InterPro" id="IPR038607">
    <property type="entry name" value="PhoD-like_sf"/>
</dbReference>
<accession>A0A382AZ52</accession>
<dbReference type="InterPro" id="IPR052900">
    <property type="entry name" value="Phospholipid_Metab_Enz"/>
</dbReference>
<evidence type="ECO:0000313" key="3">
    <source>
        <dbReference type="EMBL" id="SVB06654.1"/>
    </source>
</evidence>
<proteinExistence type="predicted"/>
<dbReference type="InterPro" id="IPR029052">
    <property type="entry name" value="Metallo-depent_PP-like"/>
</dbReference>
<dbReference type="AlphaFoldDB" id="A0A382AZ52"/>
<dbReference type="EMBL" id="UINC01027424">
    <property type="protein sequence ID" value="SVB06654.1"/>
    <property type="molecule type" value="Genomic_DNA"/>
</dbReference>
<evidence type="ECO:0000259" key="2">
    <source>
        <dbReference type="Pfam" id="PF16655"/>
    </source>
</evidence>
<dbReference type="Pfam" id="PF16655">
    <property type="entry name" value="PhoD_N"/>
    <property type="match status" value="1"/>
</dbReference>
<dbReference type="InterPro" id="IPR018946">
    <property type="entry name" value="PhoD-like_MPP"/>
</dbReference>
<dbReference type="PANTHER" id="PTHR43606">
    <property type="entry name" value="PHOSPHATASE, PUTATIVE (AFU_ORTHOLOGUE AFUA_6G08710)-RELATED"/>
    <property type="match status" value="1"/>
</dbReference>
<evidence type="ECO:0000259" key="1">
    <source>
        <dbReference type="Pfam" id="PF09423"/>
    </source>
</evidence>
<evidence type="ECO:0008006" key="4">
    <source>
        <dbReference type="Google" id="ProtNLM"/>
    </source>
</evidence>
<dbReference type="Pfam" id="PF09423">
    <property type="entry name" value="PhoD"/>
    <property type="match status" value="1"/>
</dbReference>
<dbReference type="InterPro" id="IPR032093">
    <property type="entry name" value="PhoD_N"/>
</dbReference>
<organism evidence="3">
    <name type="scientific">marine metagenome</name>
    <dbReference type="NCBI Taxonomy" id="408172"/>
    <lineage>
        <taxon>unclassified sequences</taxon>
        <taxon>metagenomes</taxon>
        <taxon>ecological metagenomes</taxon>
    </lineage>
</organism>
<protein>
    <recommendedName>
        <fullName evidence="4">PhoD-like phosphatase metallophosphatase domain-containing protein</fullName>
    </recommendedName>
</protein>